<proteinExistence type="inferred from homology"/>
<evidence type="ECO:0000256" key="2">
    <source>
        <dbReference type="ARBA" id="ARBA00022729"/>
    </source>
</evidence>
<dbReference type="Proteomes" id="UP001317629">
    <property type="component" value="Chromosome"/>
</dbReference>
<keyword evidence="4" id="KW-0998">Cell outer membrane</keyword>
<dbReference type="Gene3D" id="2.40.160.20">
    <property type="match status" value="1"/>
</dbReference>
<evidence type="ECO:0000256" key="1">
    <source>
        <dbReference type="ARBA" id="ARBA00004442"/>
    </source>
</evidence>
<dbReference type="PANTHER" id="PTHR34001:SF3">
    <property type="entry name" value="BLL7405 PROTEIN"/>
    <property type="match status" value="1"/>
</dbReference>
<dbReference type="EMBL" id="AP027142">
    <property type="protein sequence ID" value="BDV35750.1"/>
    <property type="molecule type" value="Genomic_DNA"/>
</dbReference>
<feature type="signal peptide" evidence="6">
    <location>
        <begin position="1"/>
        <end position="20"/>
    </location>
</feature>
<dbReference type="InterPro" id="IPR051692">
    <property type="entry name" value="OMP-like"/>
</dbReference>
<dbReference type="SUPFAM" id="SSF56925">
    <property type="entry name" value="OMPA-like"/>
    <property type="match status" value="1"/>
</dbReference>
<evidence type="ECO:0000256" key="5">
    <source>
        <dbReference type="ARBA" id="ARBA00038306"/>
    </source>
</evidence>
<evidence type="ECO:0000313" key="8">
    <source>
        <dbReference type="EMBL" id="BDV35750.1"/>
    </source>
</evidence>
<comment type="subcellular location">
    <subcellularLocation>
        <location evidence="1">Cell outer membrane</location>
    </subcellularLocation>
</comment>
<sequence length="311" mass="32305">MHKIALSALALTMTVGSALAADLPSRKGPPVLPPPPPPPLWTGFYVGLNAGGTWSNSNNITYASFPGGCNVGFPGCAAVPNSSQLLAAVSTGNINNGNQGGFIGGGQIGYNWQFYNSFVVGVEADIQGVAASRRNAISSAALQNPSFTNLLVQTTSVSRSLDYIGTVRGRLGWLATPTLLIYGTGGLAYGGVSLNYGSVGTELRDASLPNSYFSAATFSDTRVGWTAGGGVEWMFWPNWSAKVEYLYYDLGSVTVAGSPLVNIGGPASAVPGGTYSSAFPQVTTRFNGNIVRAGLNYHFNWGAPAPVVAKY</sequence>
<dbReference type="RefSeq" id="WP_281929268.1">
    <property type="nucleotide sequence ID" value="NZ_AP027142.1"/>
</dbReference>
<dbReference type="PANTHER" id="PTHR34001">
    <property type="entry name" value="BLL7405 PROTEIN"/>
    <property type="match status" value="1"/>
</dbReference>
<organism evidence="8 9">
    <name type="scientific">Methylocystis iwaonis</name>
    <dbReference type="NCBI Taxonomy" id="2885079"/>
    <lineage>
        <taxon>Bacteria</taxon>
        <taxon>Pseudomonadati</taxon>
        <taxon>Pseudomonadota</taxon>
        <taxon>Alphaproteobacteria</taxon>
        <taxon>Hyphomicrobiales</taxon>
        <taxon>Methylocystaceae</taxon>
        <taxon>Methylocystis</taxon>
    </lineage>
</organism>
<keyword evidence="3" id="KW-0472">Membrane</keyword>
<dbReference type="InterPro" id="IPR011250">
    <property type="entry name" value="OMP/PagP_B-barrel"/>
</dbReference>
<accession>A0ABM8ECL7</accession>
<feature type="domain" description="Outer membrane protein beta-barrel" evidence="7">
    <location>
        <begin position="41"/>
        <end position="299"/>
    </location>
</feature>
<name>A0ABM8ECL7_9HYPH</name>
<protein>
    <submittedName>
        <fullName evidence="8">Outer-membrane immunogenic protein</fullName>
    </submittedName>
</protein>
<evidence type="ECO:0000256" key="3">
    <source>
        <dbReference type="ARBA" id="ARBA00023136"/>
    </source>
</evidence>
<evidence type="ECO:0000259" key="7">
    <source>
        <dbReference type="Pfam" id="PF13505"/>
    </source>
</evidence>
<dbReference type="Pfam" id="PF13505">
    <property type="entry name" value="OMP_b-brl"/>
    <property type="match status" value="1"/>
</dbReference>
<evidence type="ECO:0000256" key="4">
    <source>
        <dbReference type="ARBA" id="ARBA00023237"/>
    </source>
</evidence>
<comment type="similarity">
    <text evidence="5">Belongs to the Omp25/RopB family.</text>
</comment>
<feature type="chain" id="PRO_5046333278" evidence="6">
    <location>
        <begin position="21"/>
        <end position="311"/>
    </location>
</feature>
<keyword evidence="9" id="KW-1185">Reference proteome</keyword>
<evidence type="ECO:0000313" key="9">
    <source>
        <dbReference type="Proteomes" id="UP001317629"/>
    </source>
</evidence>
<evidence type="ECO:0000256" key="6">
    <source>
        <dbReference type="SAM" id="SignalP"/>
    </source>
</evidence>
<keyword evidence="2 6" id="KW-0732">Signal</keyword>
<reference evidence="8 9" key="1">
    <citation type="journal article" date="2023" name="Int. J. Syst. Evol. Microbiol.">
        <title>Methylocystis iwaonis sp. nov., a type II methane-oxidizing bacterium from surface soil of a rice paddy field in Japan, and emended description of the genus Methylocystis (ex Whittenbury et al. 1970) Bowman et al. 1993.</title>
        <authorList>
            <person name="Kaise H."/>
            <person name="Sawadogo J.B."/>
            <person name="Alam M.S."/>
            <person name="Ueno C."/>
            <person name="Dianou D."/>
            <person name="Shinjo R."/>
            <person name="Asakawa S."/>
        </authorList>
    </citation>
    <scope>NUCLEOTIDE SEQUENCE [LARGE SCALE GENOMIC DNA]</scope>
    <source>
        <strain evidence="8 9">SS37A-Re</strain>
    </source>
</reference>
<gene>
    <name evidence="8" type="ORF">SS37A_32790</name>
</gene>
<dbReference type="InterPro" id="IPR027385">
    <property type="entry name" value="Beta-barrel_OMP"/>
</dbReference>